<dbReference type="Proteomes" id="UP000268162">
    <property type="component" value="Unassembled WGS sequence"/>
</dbReference>
<feature type="region of interest" description="Disordered" evidence="1">
    <location>
        <begin position="646"/>
        <end position="709"/>
    </location>
</feature>
<accession>A0A4P9ZR93</accession>
<proteinExistence type="predicted"/>
<dbReference type="STRING" id="215637.A0A4P9ZR93"/>
<keyword evidence="3" id="KW-1185">Reference proteome</keyword>
<protein>
    <recommendedName>
        <fullName evidence="4">PH domain-containing protein</fullName>
    </recommendedName>
</protein>
<feature type="compositionally biased region" description="Low complexity" evidence="1">
    <location>
        <begin position="359"/>
        <end position="378"/>
    </location>
</feature>
<feature type="compositionally biased region" description="Acidic residues" evidence="1">
    <location>
        <begin position="458"/>
        <end position="467"/>
    </location>
</feature>
<feature type="region of interest" description="Disordered" evidence="1">
    <location>
        <begin position="550"/>
        <end position="631"/>
    </location>
</feature>
<feature type="region of interest" description="Disordered" evidence="1">
    <location>
        <begin position="865"/>
        <end position="890"/>
    </location>
</feature>
<dbReference type="EMBL" id="ML002813">
    <property type="protein sequence ID" value="RKP35678.1"/>
    <property type="molecule type" value="Genomic_DNA"/>
</dbReference>
<feature type="compositionally biased region" description="Low complexity" evidence="1">
    <location>
        <begin position="866"/>
        <end position="877"/>
    </location>
</feature>
<evidence type="ECO:0000313" key="3">
    <source>
        <dbReference type="Proteomes" id="UP000268162"/>
    </source>
</evidence>
<feature type="region of interest" description="Disordered" evidence="1">
    <location>
        <begin position="724"/>
        <end position="751"/>
    </location>
</feature>
<evidence type="ECO:0008006" key="4">
    <source>
        <dbReference type="Google" id="ProtNLM"/>
    </source>
</evidence>
<feature type="region of interest" description="Disordered" evidence="1">
    <location>
        <begin position="332"/>
        <end position="426"/>
    </location>
</feature>
<feature type="compositionally biased region" description="Polar residues" evidence="1">
    <location>
        <begin position="154"/>
        <end position="172"/>
    </location>
</feature>
<evidence type="ECO:0000313" key="2">
    <source>
        <dbReference type="EMBL" id="RKP35678.1"/>
    </source>
</evidence>
<feature type="region of interest" description="Disordered" evidence="1">
    <location>
        <begin position="154"/>
        <end position="173"/>
    </location>
</feature>
<name>A0A4P9ZR93_9FUNG</name>
<feature type="compositionally biased region" description="Acidic residues" evidence="1">
    <location>
        <begin position="878"/>
        <end position="888"/>
    </location>
</feature>
<gene>
    <name evidence="2" type="ORF">BJ085DRAFT_28317</name>
</gene>
<evidence type="ECO:0000256" key="1">
    <source>
        <dbReference type="SAM" id="MobiDB-lite"/>
    </source>
</evidence>
<feature type="region of interest" description="Disordered" evidence="1">
    <location>
        <begin position="456"/>
        <end position="481"/>
    </location>
</feature>
<dbReference type="AlphaFoldDB" id="A0A4P9ZR93"/>
<feature type="compositionally biased region" description="Polar residues" evidence="1">
    <location>
        <begin position="468"/>
        <end position="481"/>
    </location>
</feature>
<feature type="compositionally biased region" description="Low complexity" evidence="1">
    <location>
        <begin position="561"/>
        <end position="585"/>
    </location>
</feature>
<feature type="compositionally biased region" description="Polar residues" evidence="1">
    <location>
        <begin position="680"/>
        <end position="693"/>
    </location>
</feature>
<feature type="compositionally biased region" description="Polar residues" evidence="1">
    <location>
        <begin position="650"/>
        <end position="660"/>
    </location>
</feature>
<sequence>MTPGVIVKAFNVEKPFDIEQFLRVESRAGNLRPSSVVRLGYLLVEKVELDDLTTVDNCAKSRRVSPKSLGGGGSSSPLSARKSYKVLSNILKRSQPGQGKKELAQMGWTQVLAVQNGSLLRFYATKPQRQEEGHLQHVLLETLDLTTADITHLQSGRPNAHQSTHETSSTSVGGLMYHAPRPARLLLTTQDAQYTINVGTDLLTGWWQTCLEKSVQVSRERTAAILKLQATSPPRYGAKGATPLNLAIDSPIRKDIPTPIIAAPQIVTPPNSSTVSASSEPPLRTISTAFQRDMTPGQVRPVNLSDPILGEGVRAAADKPYLAPRLSSLEAAFSEGPPHRSRGVTGYPTSERDNGGLLPSPTSPSSSTSSSSASPSSAVSFPKRGPSSCGVGSGPLDWAQSEGQKDSVAAPPSVCPATKEPSPTLSYTTTACNNSVCSDASLTFSVDTSDRESILSLDFDDNDDSDEGANTNPKMNSPTSISVMQPTSFVRVRSSGYTVISKDNAQPKRKTSIKVNPKRMSRYFEDSPLANIDFSDAYEVGRGLAAALDSRMSSDNPPVPTELSPTSSTTASTTASTTVQAPPLAAHRRVAPVPPPKPRRSLIRAVASQEQLRRSYHSGSTTAPPPMPQPTLAVVPVFTSTVSLKELTGKKSTPNPTASGATPHPASFSAWKSSIRRPENTTMTTANPASSIWTMPPPRPAHHAVLGPRSYPFVPQTKMTTTMVAESHSDDSDDSLSDGLEFLHPTPSLRRLGSSPNLTAVRSMDLATYSQISQVSLASTGYLEGGQQPASALMASPVSTTSTAVNSPVLTPLAQLSRLNKSAHCILSSSHLSDLSRPMASLEALPQARSALPALVGSLDTKFAPSSSLSFSSQSSTDTEEHDDDDEYGVAYSNGKAYNVRAQKQLPPTPMNLSANNPFLALLNNRATTPLAGL</sequence>
<reference evidence="3" key="1">
    <citation type="journal article" date="2018" name="Nat. Microbiol.">
        <title>Leveraging single-cell genomics to expand the fungal tree of life.</title>
        <authorList>
            <person name="Ahrendt S.R."/>
            <person name="Quandt C.A."/>
            <person name="Ciobanu D."/>
            <person name="Clum A."/>
            <person name="Salamov A."/>
            <person name="Andreopoulos B."/>
            <person name="Cheng J.F."/>
            <person name="Woyke T."/>
            <person name="Pelin A."/>
            <person name="Henrissat B."/>
            <person name="Reynolds N.K."/>
            <person name="Benny G.L."/>
            <person name="Smith M.E."/>
            <person name="James T.Y."/>
            <person name="Grigoriev I.V."/>
        </authorList>
    </citation>
    <scope>NUCLEOTIDE SEQUENCE [LARGE SCALE GENOMIC DNA]</scope>
    <source>
        <strain evidence="3">RSA 468</strain>
    </source>
</reference>
<organism evidence="2 3">
    <name type="scientific">Dimargaris cristalligena</name>
    <dbReference type="NCBI Taxonomy" id="215637"/>
    <lineage>
        <taxon>Eukaryota</taxon>
        <taxon>Fungi</taxon>
        <taxon>Fungi incertae sedis</taxon>
        <taxon>Zoopagomycota</taxon>
        <taxon>Kickxellomycotina</taxon>
        <taxon>Dimargaritomycetes</taxon>
        <taxon>Dimargaritales</taxon>
        <taxon>Dimargaritaceae</taxon>
        <taxon>Dimargaris</taxon>
    </lineage>
</organism>